<dbReference type="Proteomes" id="UP001203880">
    <property type="component" value="Unassembled WGS sequence"/>
</dbReference>
<organism evidence="2 3">
    <name type="scientific">Ruegeria spongiae</name>
    <dbReference type="NCBI Taxonomy" id="2942209"/>
    <lineage>
        <taxon>Bacteria</taxon>
        <taxon>Pseudomonadati</taxon>
        <taxon>Pseudomonadota</taxon>
        <taxon>Alphaproteobacteria</taxon>
        <taxon>Rhodobacterales</taxon>
        <taxon>Roseobacteraceae</taxon>
        <taxon>Ruegeria</taxon>
    </lineage>
</organism>
<evidence type="ECO:0000313" key="2">
    <source>
        <dbReference type="EMBL" id="MCL6285897.1"/>
    </source>
</evidence>
<dbReference type="EMBL" id="JAMFMB010000042">
    <property type="protein sequence ID" value="MCL6285897.1"/>
    <property type="molecule type" value="Genomic_DNA"/>
</dbReference>
<dbReference type="InterPro" id="IPR029058">
    <property type="entry name" value="AB_hydrolase_fold"/>
</dbReference>
<sequence length="272" mass="28880">MTSTTLQLSEPFGQFAWREAGRDQAEPLVLIHGVGMQSAAWAPQIEALAGSHHIIALDMPGHGGSDCLPPGSGLPVFLDWLLAVLDTLELPRVNLAGHSMGALISGGFAVCHPERVSRVALLNGVFRRDEAARGAVIARAEQIARGGFDLDTPLRRWFGDTPEDRAASAQVADWLKLVDLQGYATAYSAFARGDALYADGFDQISCPLLALTGGGDPNSTPVMSRAMAQAAQRGTAVIIENHRHMVNLTAPDAVNAALQTWLETPIAQGEPT</sequence>
<feature type="domain" description="AB hydrolase-1" evidence="1">
    <location>
        <begin position="28"/>
        <end position="257"/>
    </location>
</feature>
<dbReference type="Pfam" id="PF12697">
    <property type="entry name" value="Abhydrolase_6"/>
    <property type="match status" value="1"/>
</dbReference>
<comment type="caution">
    <text evidence="2">The sequence shown here is derived from an EMBL/GenBank/DDBJ whole genome shotgun (WGS) entry which is preliminary data.</text>
</comment>
<dbReference type="InterPro" id="IPR050266">
    <property type="entry name" value="AB_hydrolase_sf"/>
</dbReference>
<dbReference type="Gene3D" id="3.40.50.1820">
    <property type="entry name" value="alpha/beta hydrolase"/>
    <property type="match status" value="1"/>
</dbReference>
<dbReference type="RefSeq" id="WP_249713148.1">
    <property type="nucleotide sequence ID" value="NZ_JAMFMB010000042.1"/>
</dbReference>
<proteinExistence type="predicted"/>
<evidence type="ECO:0000313" key="3">
    <source>
        <dbReference type="Proteomes" id="UP001203880"/>
    </source>
</evidence>
<evidence type="ECO:0000259" key="1">
    <source>
        <dbReference type="Pfam" id="PF12697"/>
    </source>
</evidence>
<protein>
    <submittedName>
        <fullName evidence="2">Alpha/beta fold hydrolase</fullName>
    </submittedName>
</protein>
<keyword evidence="2" id="KW-0378">Hydrolase</keyword>
<reference evidence="2" key="1">
    <citation type="submission" date="2022-05" db="EMBL/GenBank/DDBJ databases">
        <authorList>
            <person name="Park J.-S."/>
        </authorList>
    </citation>
    <scope>NUCLEOTIDE SEQUENCE</scope>
    <source>
        <strain evidence="2">2012CJ41-6</strain>
    </source>
</reference>
<name>A0ABT0Q8L3_9RHOB</name>
<keyword evidence="3" id="KW-1185">Reference proteome</keyword>
<dbReference type="InterPro" id="IPR000073">
    <property type="entry name" value="AB_hydrolase_1"/>
</dbReference>
<accession>A0ABT0Q8L3</accession>
<dbReference type="GO" id="GO:0016787">
    <property type="term" value="F:hydrolase activity"/>
    <property type="evidence" value="ECO:0007669"/>
    <property type="project" value="UniProtKB-KW"/>
</dbReference>
<dbReference type="SUPFAM" id="SSF53474">
    <property type="entry name" value="alpha/beta-Hydrolases"/>
    <property type="match status" value="1"/>
</dbReference>
<gene>
    <name evidence="2" type="ORF">M3P21_20475</name>
</gene>
<dbReference type="PANTHER" id="PTHR43798">
    <property type="entry name" value="MONOACYLGLYCEROL LIPASE"/>
    <property type="match status" value="1"/>
</dbReference>
<dbReference type="PRINTS" id="PR00111">
    <property type="entry name" value="ABHYDROLASE"/>
</dbReference>